<comment type="pathway">
    <text evidence="5">Amino-acid biosynthesis; ergothioneine biosynthesis.</text>
</comment>
<dbReference type="InterPro" id="IPR024775">
    <property type="entry name" value="DinB-like"/>
</dbReference>
<dbReference type="Pfam" id="PF03781">
    <property type="entry name" value="FGE-sulfatase"/>
    <property type="match status" value="2"/>
</dbReference>
<keyword evidence="1" id="KW-0489">Methyltransferase</keyword>
<evidence type="ECO:0000259" key="9">
    <source>
        <dbReference type="Pfam" id="PF12867"/>
    </source>
</evidence>
<keyword evidence="3" id="KW-0560">Oxidoreductase</keyword>
<dbReference type="InterPro" id="IPR029063">
    <property type="entry name" value="SAM-dependent_MTases_sf"/>
</dbReference>
<evidence type="ECO:0000256" key="3">
    <source>
        <dbReference type="ARBA" id="ARBA00023002"/>
    </source>
</evidence>
<protein>
    <submittedName>
        <fullName evidence="10">Uncharacterized protein</fullName>
    </submittedName>
</protein>
<dbReference type="Gene3D" id="3.40.50.150">
    <property type="entry name" value="Vaccinia Virus protein VP39"/>
    <property type="match status" value="2"/>
</dbReference>
<dbReference type="InterPro" id="IPR016187">
    <property type="entry name" value="CTDL_fold"/>
</dbReference>
<name>A0A5N5QJX7_9AGAM</name>
<evidence type="ECO:0000256" key="6">
    <source>
        <dbReference type="SAM" id="MobiDB-lite"/>
    </source>
</evidence>
<dbReference type="Pfam" id="PF10017">
    <property type="entry name" value="Methyltransf_33"/>
    <property type="match status" value="2"/>
</dbReference>
<accession>A0A5N5QJX7</accession>
<dbReference type="GO" id="GO:0008757">
    <property type="term" value="F:S-adenosylmethionine-dependent methyltransferase activity"/>
    <property type="evidence" value="ECO:0007669"/>
    <property type="project" value="InterPro"/>
</dbReference>
<proteinExistence type="predicted"/>
<dbReference type="SUPFAM" id="SSF56436">
    <property type="entry name" value="C-type lectin-like"/>
    <property type="match status" value="1"/>
</dbReference>
<evidence type="ECO:0000256" key="1">
    <source>
        <dbReference type="ARBA" id="ARBA00022603"/>
    </source>
</evidence>
<feature type="domain" description="Sulfatase-modifying factor enzyme-like" evidence="7">
    <location>
        <begin position="689"/>
        <end position="804"/>
    </location>
</feature>
<dbReference type="InterPro" id="IPR051128">
    <property type="entry name" value="EgtD_Methyltrsf_superfamily"/>
</dbReference>
<feature type="domain" description="Histidine-specific methyltransferase SAM-dependent" evidence="8">
    <location>
        <begin position="271"/>
        <end position="442"/>
    </location>
</feature>
<evidence type="ECO:0000259" key="7">
    <source>
        <dbReference type="Pfam" id="PF03781"/>
    </source>
</evidence>
<dbReference type="PANTHER" id="PTHR43397:SF1">
    <property type="entry name" value="ERGOTHIONEINE BIOSYNTHESIS PROTEIN 1"/>
    <property type="match status" value="1"/>
</dbReference>
<feature type="domain" description="Histidine-specific methyltransferase SAM-dependent" evidence="8">
    <location>
        <begin position="24"/>
        <end position="172"/>
    </location>
</feature>
<feature type="domain" description="DinB-like" evidence="9">
    <location>
        <begin position="488"/>
        <end position="631"/>
    </location>
</feature>
<dbReference type="InterPro" id="IPR019257">
    <property type="entry name" value="MeTrfase_dom"/>
</dbReference>
<dbReference type="SUPFAM" id="SSF53335">
    <property type="entry name" value="S-adenosyl-L-methionine-dependent methyltransferases"/>
    <property type="match status" value="1"/>
</dbReference>
<evidence type="ECO:0000256" key="4">
    <source>
        <dbReference type="ARBA" id="ARBA00023004"/>
    </source>
</evidence>
<dbReference type="Pfam" id="PF07942">
    <property type="entry name" value="CARME"/>
    <property type="match status" value="1"/>
</dbReference>
<sequence length="1426" mass="158984">MEPLIIDVRENISGDCSPSNAVVDAIIDGLSKPPGMRSLPTLLLYNERGLRLYDDITTKVPEYYLFGCEEQILTDYADDIVNTMGAGRRDGEVVIELGAGALRKTSHFLLALARATKPAGADERPKTSYFALDLERPELVRTLGGLSTSIGHALTGRVSFGGMWGTYDGGIAFVKSGGLQEFQLNQTVSSKLSELEIGRGRVASRTPVVRTTQPTPTPSESNKSSPLNDDRLATVETLVLAEMASAPTQSALPTPPSSLVSPTSEHFAAVPIQILFLGSSIGNFNPDEAAEFLRALPLRAGSGDTLLLGLDQKNDPSLIRLAYDDPRGHTRAFAMNGLEHASAVTGGSIDSSKWSYVEKYNETLGRHEGYYCSNVKQTVELPTSEAHAGGDTVELGEGELVKFEYSYKYSDADAFTLFAAANLRVIRRWQDKKGIYSLWLLERASFSFSVPAPTRSLDIPTTIDNGHALRMSTKFAEVFPSIPTRDEWAEMWKTWDAITIGMIPPEMLHQKPIDLRHKCLFYLGHIPAFLDIHLTRLLGEKHTEPEHFKNIFERGIDPHVDDPTQIHPHSEVPDRDEDWPALEEILSFRDRVRARLMRLYDNFESEDKLLTRKAGRVIWMTFEHEASHAETLLYMLIQRAGTGTIPPPTVVPNWEALAKVWDAEVSTTANSPAVVRIGPSDVTIGHDDFETGDASAPQGWQSSYEFGWDNEHPARPASIGAVDVSTRPITNEDYLTFLSEQSRVGEKDIPASWVHITGEIHVRTLYGPITFDMAKHWPLAASYDEILAYARAQGGRLPTEAELLAFRDRCDSTCVGQGNFGYQNWHYVPPHPSTLEKRGHNGGIWEWTSTLMHAHEGYLSSTLYPGYSSDFHDEKHHIVLGGSFATIPRIAMRRSYANFYQHNYPYAWIGGRGFNYLELTVIMSWANATLSFIFVLSVVYLLKLSNKIRLPAHLRLKVLQDARLSAISLPPRPTFRNRKRVAGSTSTFYAAAAFTRDRALRSFSRYENLARNELASKRRGVNDLRGRHARIATEIGYDQKLNRFRDAIHMNNNVTSAIVRYSVLGNTLGASDSIDGVCGAGTWTEDGPTDLSRVVEALKHCVRDWSIDALEERTRVFMPILRVLNQVPKQQRKNTKILVPGAGLCRLAWEIARMGFDVTANEVSSYMTLPFGMLLDDAPTPTTNSHTVCPHFSWFSHTRSNDSLFQSASFPDILPRVDKDGTVTSAQDIKNTVDGELDHFYIPGGKFELVESDFLALSSPNRTDPTDTMSQDVLQINPHSVVPVRPHDRGYDFIVTLFFIDTASNILAYLDQIHALLRSQRGLAGVTDDYPNAVRSAGTWINLGPLLWPLGASLEPSLEEVLAMSERVGFDIMGERGSSSREQTDTATTNPIEARRTLECQYTANRAGMMKWMYQAEFWVAKRQED</sequence>
<feature type="domain" description="Sulfatase-modifying factor enzyme-like" evidence="7">
    <location>
        <begin position="840"/>
        <end position="912"/>
    </location>
</feature>
<evidence type="ECO:0000256" key="2">
    <source>
        <dbReference type="ARBA" id="ARBA00022679"/>
    </source>
</evidence>
<organism evidence="10 11">
    <name type="scientific">Ceratobasidium theobromae</name>
    <dbReference type="NCBI Taxonomy" id="1582974"/>
    <lineage>
        <taxon>Eukaryota</taxon>
        <taxon>Fungi</taxon>
        <taxon>Dikarya</taxon>
        <taxon>Basidiomycota</taxon>
        <taxon>Agaricomycotina</taxon>
        <taxon>Agaricomycetes</taxon>
        <taxon>Cantharellales</taxon>
        <taxon>Ceratobasidiaceae</taxon>
        <taxon>Ceratobasidium</taxon>
    </lineage>
</organism>
<feature type="compositionally biased region" description="Low complexity" evidence="6">
    <location>
        <begin position="205"/>
        <end position="214"/>
    </location>
</feature>
<dbReference type="InterPro" id="IPR012901">
    <property type="entry name" value="CARME"/>
</dbReference>
<dbReference type="Gene3D" id="3.90.1580.10">
    <property type="entry name" value="paralog of FGE (formylglycine-generating enzyme)"/>
    <property type="match status" value="1"/>
</dbReference>
<keyword evidence="4" id="KW-0408">Iron</keyword>
<evidence type="ECO:0000313" key="10">
    <source>
        <dbReference type="EMBL" id="KAB5591798.1"/>
    </source>
</evidence>
<dbReference type="SMART" id="SM01296">
    <property type="entry name" value="N2227"/>
    <property type="match status" value="1"/>
</dbReference>
<dbReference type="EMBL" id="SSOP01000088">
    <property type="protein sequence ID" value="KAB5591798.1"/>
    <property type="molecule type" value="Genomic_DNA"/>
</dbReference>
<dbReference type="OrthoDB" id="659at2759"/>
<dbReference type="InterPro" id="IPR005532">
    <property type="entry name" value="SUMF_dom"/>
</dbReference>
<dbReference type="PANTHER" id="PTHR43397">
    <property type="entry name" value="ERGOTHIONEINE BIOSYNTHESIS PROTEIN 1"/>
    <property type="match status" value="1"/>
</dbReference>
<evidence type="ECO:0000313" key="11">
    <source>
        <dbReference type="Proteomes" id="UP000383932"/>
    </source>
</evidence>
<dbReference type="InterPro" id="IPR042095">
    <property type="entry name" value="SUMF_sf"/>
</dbReference>
<dbReference type="Proteomes" id="UP000383932">
    <property type="component" value="Unassembled WGS sequence"/>
</dbReference>
<dbReference type="GO" id="GO:0032259">
    <property type="term" value="P:methylation"/>
    <property type="evidence" value="ECO:0007669"/>
    <property type="project" value="UniProtKB-KW"/>
</dbReference>
<evidence type="ECO:0000259" key="8">
    <source>
        <dbReference type="Pfam" id="PF10017"/>
    </source>
</evidence>
<feature type="region of interest" description="Disordered" evidence="6">
    <location>
        <begin position="203"/>
        <end position="228"/>
    </location>
</feature>
<dbReference type="Pfam" id="PF12867">
    <property type="entry name" value="DinB_2"/>
    <property type="match status" value="1"/>
</dbReference>
<reference evidence="10 11" key="1">
    <citation type="journal article" date="2019" name="Fungal Biol. Biotechnol.">
        <title>Draft genome sequence of fastidious pathogen Ceratobasidium theobromae, which causes vascular-streak dieback in Theobroma cacao.</title>
        <authorList>
            <person name="Ali S.S."/>
            <person name="Asman A."/>
            <person name="Shao J."/>
            <person name="Firmansyah A.P."/>
            <person name="Susilo A.W."/>
            <person name="Rosmana A."/>
            <person name="McMahon P."/>
            <person name="Junaid M."/>
            <person name="Guest D."/>
            <person name="Kheng T.Y."/>
            <person name="Meinhardt L.W."/>
            <person name="Bailey B.A."/>
        </authorList>
    </citation>
    <scope>NUCLEOTIDE SEQUENCE [LARGE SCALE GENOMIC DNA]</scope>
    <source>
        <strain evidence="10 11">CT2</strain>
    </source>
</reference>
<comment type="caution">
    <text evidence="10">The sequence shown here is derived from an EMBL/GenBank/DDBJ whole genome shotgun (WGS) entry which is preliminary data.</text>
</comment>
<keyword evidence="2" id="KW-0808">Transferase</keyword>
<keyword evidence="11" id="KW-1185">Reference proteome</keyword>
<evidence type="ECO:0000256" key="5">
    <source>
        <dbReference type="ARBA" id="ARBA00037882"/>
    </source>
</evidence>
<gene>
    <name evidence="10" type="ORF">CTheo_4744</name>
</gene>